<feature type="region of interest" description="Disordered" evidence="1">
    <location>
        <begin position="17"/>
        <end position="36"/>
    </location>
</feature>
<evidence type="ECO:0000313" key="2">
    <source>
        <dbReference type="EMBL" id="KAL1239915.1"/>
    </source>
</evidence>
<evidence type="ECO:0000313" key="3">
    <source>
        <dbReference type="Proteomes" id="UP001558632"/>
    </source>
</evidence>
<accession>A0ABR3KJ68</accession>
<comment type="caution">
    <text evidence="2">The sequence shown here is derived from an EMBL/GenBank/DDBJ whole genome shotgun (WGS) entry which is preliminary data.</text>
</comment>
<gene>
    <name evidence="2" type="ORF">TSPI_07745</name>
</gene>
<reference evidence="2 3" key="1">
    <citation type="submission" date="2024-07" db="EMBL/GenBank/DDBJ databases">
        <title>Enhanced genomic and transcriptomic resources for Trichinella pseudospiralis and T. spiralis underpin the discovery of pronounced molecular differences between stages and species.</title>
        <authorList>
            <person name="Pasi K.K."/>
            <person name="La Rosa G."/>
            <person name="Gomez-Morales M.A."/>
            <person name="Tosini F."/>
            <person name="Sumanam S."/>
            <person name="Young N.D."/>
            <person name="Chang B.C."/>
            <person name="Robin G.B."/>
        </authorList>
    </citation>
    <scope>NUCLEOTIDE SEQUENCE [LARGE SCALE GENOMIC DNA]</scope>
    <source>
        <strain evidence="2">ISS534</strain>
    </source>
</reference>
<sequence length="81" mass="9059">MRAFGSISLYKPKQKIKINHRQSRPAKKPMSTISHCVGEGKDRRTRLAQVEQAKRTAGASRILAFIAAANGPIRIQSRFLL</sequence>
<proteinExistence type="predicted"/>
<protein>
    <submittedName>
        <fullName evidence="2">Beta-glucosidase</fullName>
    </submittedName>
</protein>
<dbReference type="EMBL" id="JBEUSY010000263">
    <property type="protein sequence ID" value="KAL1239915.1"/>
    <property type="molecule type" value="Genomic_DNA"/>
</dbReference>
<organism evidence="2 3">
    <name type="scientific">Trichinella spiralis</name>
    <name type="common">Trichina worm</name>
    <dbReference type="NCBI Taxonomy" id="6334"/>
    <lineage>
        <taxon>Eukaryota</taxon>
        <taxon>Metazoa</taxon>
        <taxon>Ecdysozoa</taxon>
        <taxon>Nematoda</taxon>
        <taxon>Enoplea</taxon>
        <taxon>Dorylaimia</taxon>
        <taxon>Trichinellida</taxon>
        <taxon>Trichinellidae</taxon>
        <taxon>Trichinella</taxon>
    </lineage>
</organism>
<keyword evidence="3" id="KW-1185">Reference proteome</keyword>
<feature type="compositionally biased region" description="Basic residues" evidence="1">
    <location>
        <begin position="17"/>
        <end position="27"/>
    </location>
</feature>
<dbReference type="Proteomes" id="UP001558632">
    <property type="component" value="Unassembled WGS sequence"/>
</dbReference>
<name>A0ABR3KJ68_TRISP</name>
<evidence type="ECO:0000256" key="1">
    <source>
        <dbReference type="SAM" id="MobiDB-lite"/>
    </source>
</evidence>